<keyword evidence="2" id="KW-0645">Protease</keyword>
<evidence type="ECO:0000256" key="5">
    <source>
        <dbReference type="SAM" id="SignalP"/>
    </source>
</evidence>
<dbReference type="SUPFAM" id="SSF53474">
    <property type="entry name" value="alpha/beta-Hydrolases"/>
    <property type="match status" value="1"/>
</dbReference>
<dbReference type="InterPro" id="IPR001375">
    <property type="entry name" value="Peptidase_S9_cat"/>
</dbReference>
<proteinExistence type="inferred from homology"/>
<evidence type="ECO:0000256" key="3">
    <source>
        <dbReference type="ARBA" id="ARBA00022729"/>
    </source>
</evidence>
<dbReference type="Pfam" id="PF00326">
    <property type="entry name" value="Peptidase_S9"/>
    <property type="match status" value="1"/>
</dbReference>
<dbReference type="PANTHER" id="PTHR42776:SF13">
    <property type="entry name" value="DIPEPTIDYL-PEPTIDASE 5"/>
    <property type="match status" value="1"/>
</dbReference>
<dbReference type="GO" id="GO:0004252">
    <property type="term" value="F:serine-type endopeptidase activity"/>
    <property type="evidence" value="ECO:0007669"/>
    <property type="project" value="TreeGrafter"/>
</dbReference>
<feature type="chain" id="PRO_5032954390" evidence="5">
    <location>
        <begin position="21"/>
        <end position="637"/>
    </location>
</feature>
<reference evidence="7 8" key="1">
    <citation type="submission" date="2020-07" db="EMBL/GenBank/DDBJ databases">
        <title>Moheibacter lacus sp. nov., a member of the family Flavobacteriaceae isolated from freshwater lake sediment.</title>
        <authorList>
            <person name="Liu Y."/>
        </authorList>
    </citation>
    <scope>NUCLEOTIDE SEQUENCE [LARGE SCALE GENOMIC DNA]</scope>
    <source>
        <strain evidence="7 8">BDHS18</strain>
    </source>
</reference>
<protein>
    <submittedName>
        <fullName evidence="7">S9 family peptidase</fullName>
    </submittedName>
</protein>
<dbReference type="Proteomes" id="UP000552241">
    <property type="component" value="Unassembled WGS sequence"/>
</dbReference>
<evidence type="ECO:0000259" key="6">
    <source>
        <dbReference type="Pfam" id="PF00326"/>
    </source>
</evidence>
<evidence type="ECO:0000256" key="2">
    <source>
        <dbReference type="ARBA" id="ARBA00022670"/>
    </source>
</evidence>
<sequence>MNRFFIFFSICLGLSVSTIAQNHMTPELLWKLKRVSPAGISKDGKTIYYSVTEYQVEEGIKTTKKYAIPVSGGTPIEIQDYSDLILDKSISPDKTRKIEIEKVKVEKIMGKDLYPNLKESDVYVYNDLYYRHWDNWNDGTFNHLILKMNQDTEVDGIDLLKDEPFHSPQMPFGGEDDYTWNNEGTKIVYVAKKLQGKEYAQSTNTDLYEYDIASGTTKNLTEGMMGYDTHPEFSKEGALAFLSMARDGYEADKNDIIVFFNGLKTNLTQHWDGTVSSFKWDKIGRKIYFNAPIGGTVQLFSVEYIPANNSKKPLEIKQITDGQFDIAGLVGQVGDEFIVTRTDMNHAAEIYSVNLKNGKMNQLTNVNQPIYDQIKLSKVEKRIVKTTDNKDMVAWVIYPPDFDPKKKYPTLLYCQGGPQSALTQFYSYRWNFQLMAANGYIVIAPNRRGMPGHGVEWNEAISKDWGGQVMDDYLAAIDNIAKESYVDKDRLGAVGASYGGYSVFYLAGIHDKRFKSFIAHDGVFNLKSMYGTTEELWFTNWDAGGAYWDKNKEAVKTYTEFDPSNLVSKWDTPILIIQGGKDYRVPIGQGLEAYQAAQLHGLKSRLLYFPKENHWVLNPQNSVIWHTEFYKWLKETL</sequence>
<dbReference type="Gene3D" id="2.120.10.30">
    <property type="entry name" value="TolB, C-terminal domain"/>
    <property type="match status" value="1"/>
</dbReference>
<dbReference type="InterPro" id="IPR011042">
    <property type="entry name" value="6-blade_b-propeller_TolB-like"/>
</dbReference>
<dbReference type="AlphaFoldDB" id="A0A838ZT60"/>
<feature type="domain" description="Peptidase S9 prolyl oligopeptidase catalytic" evidence="6">
    <location>
        <begin position="427"/>
        <end position="637"/>
    </location>
</feature>
<comment type="caution">
    <text evidence="7">The sequence shown here is derived from an EMBL/GenBank/DDBJ whole genome shotgun (WGS) entry which is preliminary data.</text>
</comment>
<name>A0A838ZT60_9FLAO</name>
<dbReference type="GO" id="GO:0006508">
    <property type="term" value="P:proteolysis"/>
    <property type="evidence" value="ECO:0007669"/>
    <property type="project" value="UniProtKB-KW"/>
</dbReference>
<keyword evidence="8" id="KW-1185">Reference proteome</keyword>
<comment type="similarity">
    <text evidence="1">Belongs to the peptidase S9C family.</text>
</comment>
<dbReference type="FunFam" id="3.40.50.1820:FF:000028">
    <property type="entry name" value="S9 family peptidase"/>
    <property type="match status" value="1"/>
</dbReference>
<gene>
    <name evidence="7" type="ORF">HU137_10320</name>
</gene>
<organism evidence="7 8">
    <name type="scientific">Moheibacter lacus</name>
    <dbReference type="NCBI Taxonomy" id="2745851"/>
    <lineage>
        <taxon>Bacteria</taxon>
        <taxon>Pseudomonadati</taxon>
        <taxon>Bacteroidota</taxon>
        <taxon>Flavobacteriia</taxon>
        <taxon>Flavobacteriales</taxon>
        <taxon>Weeksellaceae</taxon>
        <taxon>Moheibacter</taxon>
    </lineage>
</organism>
<feature type="signal peptide" evidence="5">
    <location>
        <begin position="1"/>
        <end position="20"/>
    </location>
</feature>
<dbReference type="Gene3D" id="3.40.50.1820">
    <property type="entry name" value="alpha/beta hydrolase"/>
    <property type="match status" value="1"/>
</dbReference>
<evidence type="ECO:0000256" key="4">
    <source>
        <dbReference type="ARBA" id="ARBA00022801"/>
    </source>
</evidence>
<evidence type="ECO:0000256" key="1">
    <source>
        <dbReference type="ARBA" id="ARBA00010040"/>
    </source>
</evidence>
<dbReference type="EMBL" id="JACDZE010000003">
    <property type="protein sequence ID" value="MBA5630167.1"/>
    <property type="molecule type" value="Genomic_DNA"/>
</dbReference>
<dbReference type="RefSeq" id="WP_182043770.1">
    <property type="nucleotide sequence ID" value="NZ_JACDZE010000003.1"/>
</dbReference>
<keyword evidence="3 5" id="KW-0732">Signal</keyword>
<dbReference type="PANTHER" id="PTHR42776">
    <property type="entry name" value="SERINE PEPTIDASE S9 FAMILY MEMBER"/>
    <property type="match status" value="1"/>
</dbReference>
<accession>A0A838ZT60</accession>
<evidence type="ECO:0000313" key="7">
    <source>
        <dbReference type="EMBL" id="MBA5630167.1"/>
    </source>
</evidence>
<keyword evidence="4" id="KW-0378">Hydrolase</keyword>
<dbReference type="SUPFAM" id="SSF82171">
    <property type="entry name" value="DPP6 N-terminal domain-like"/>
    <property type="match status" value="1"/>
</dbReference>
<dbReference type="InterPro" id="IPR029058">
    <property type="entry name" value="AB_hydrolase_fold"/>
</dbReference>
<evidence type="ECO:0000313" key="8">
    <source>
        <dbReference type="Proteomes" id="UP000552241"/>
    </source>
</evidence>